<reference evidence="1 2" key="1">
    <citation type="journal article" date="2018" name="Plant Biotechnol. Rep.">
        <title>Diversity and antifungal activity of endophytic bacteria associated with Panax ginseng seedlings.</title>
        <authorList>
            <person name="Park J.M."/>
            <person name="Hong C.E."/>
            <person name="Jo S.H."/>
        </authorList>
    </citation>
    <scope>NUCLEOTIDE SEQUENCE [LARGE SCALE GENOMIC DNA]</scope>
    <source>
        <strain evidence="1 2">PgKB38</strain>
    </source>
</reference>
<protein>
    <submittedName>
        <fullName evidence="1">Uncharacterized protein</fullName>
    </submittedName>
</protein>
<organism evidence="1 2">
    <name type="scientific">Pseudomonas extremaustralis</name>
    <dbReference type="NCBI Taxonomy" id="359110"/>
    <lineage>
        <taxon>Bacteria</taxon>
        <taxon>Pseudomonadati</taxon>
        <taxon>Pseudomonadota</taxon>
        <taxon>Gammaproteobacteria</taxon>
        <taxon>Pseudomonadales</taxon>
        <taxon>Pseudomonadaceae</taxon>
        <taxon>Pseudomonas</taxon>
    </lineage>
</organism>
<comment type="caution">
    <text evidence="1">The sequence shown here is derived from an EMBL/GenBank/DDBJ whole genome shotgun (WGS) entry which is preliminary data.</text>
</comment>
<gene>
    <name evidence="1" type="ORF">FX985_03293</name>
</gene>
<name>A0A5M9J6S6_9PSED</name>
<accession>A0A5M9J6S6</accession>
<dbReference type="RefSeq" id="WP_150294831.1">
    <property type="nucleotide sequence ID" value="NZ_VTFH01000001.1"/>
</dbReference>
<evidence type="ECO:0000313" key="1">
    <source>
        <dbReference type="EMBL" id="KAA8563225.1"/>
    </source>
</evidence>
<dbReference type="AlphaFoldDB" id="A0A5M9J6S6"/>
<sequence length="89" mass="9867">MSHNFKPGELALTLASKYQIPVMTTVSLVVFMASGEGAIEPDGSLWFAPHDGWVVGRDDWDGYGFFRPTELMPLHGDFTHEQQKAKEAA</sequence>
<dbReference type="Proteomes" id="UP000323425">
    <property type="component" value="Unassembled WGS sequence"/>
</dbReference>
<proteinExistence type="predicted"/>
<dbReference type="EMBL" id="VTFH01000001">
    <property type="protein sequence ID" value="KAA8563225.1"/>
    <property type="molecule type" value="Genomic_DNA"/>
</dbReference>
<evidence type="ECO:0000313" key="2">
    <source>
        <dbReference type="Proteomes" id="UP000323425"/>
    </source>
</evidence>